<dbReference type="InterPro" id="IPR001932">
    <property type="entry name" value="PPM-type_phosphatase-like_dom"/>
</dbReference>
<sequence length="662" mass="71942">MLARWFDRDGIGQYLAPDENAAKQVVKEEARATFWQIVAPDPKFSERQAPPQDAFAMLPGSPNQIRCMHCHRWTDISKGAGSENKGETPGKVPETPKQTSANSFTTPKKQYKTPKDKIDEEINALVLSAAKETAASMTSPSHIREARDKIFRICGCQKPISDKITKRLRNSFKKNPKLLSSRSTHLGQLVPDGYTPLMACAHAGNGIAGAVVLEMAPKGCIWETDLQGRTALHIAAETGNVDMIDLLIPKLIQANGMKSPPPVDILGRTPFGTAVTSPNPTAKKRRKELESALFSPGDLSVFGHAKSETERGGQCPELQIAYGMADMPGMRVQMEDAVCCETWKQSGKSYCVLAVCDGHGDRGSVSQFVADNLVTVLKPHIDDMESTWQEKFEKACLTVDANLKDEGIPGGSTAVIALTTESEIIVANVGDSRAILIQSSGTNLEAKMEKLALDGSKDTDAPPLQQEGEKTGESSENEKSVIGLSEDHKPNLPEEQARIEAAGMKVNAVIFQEDGKEVTIHKVALSEKDQLAVSRAFGDFEYKLNTSLPPEEQAVVAVPEVRVHKRDPDRDLYLVLACDGVFDVLDNKQVMKFVLDQVSVRKEITDTVLPEVGDALLRESLNAGSKDNMTVVVAALSKESTGIKTIIQGRTLDFTSPDVVQG</sequence>
<feature type="repeat" description="ANK" evidence="1">
    <location>
        <begin position="227"/>
        <end position="259"/>
    </location>
</feature>
<dbReference type="EMBL" id="CAKOGP040000890">
    <property type="protein sequence ID" value="CAJ1940376.1"/>
    <property type="molecule type" value="Genomic_DNA"/>
</dbReference>
<dbReference type="InterPro" id="IPR015655">
    <property type="entry name" value="PP2C"/>
</dbReference>
<evidence type="ECO:0000256" key="2">
    <source>
        <dbReference type="SAM" id="MobiDB-lite"/>
    </source>
</evidence>
<dbReference type="Gene3D" id="3.60.40.10">
    <property type="entry name" value="PPM-type phosphatase domain"/>
    <property type="match status" value="1"/>
</dbReference>
<dbReference type="PROSITE" id="PS51746">
    <property type="entry name" value="PPM_2"/>
    <property type="match status" value="1"/>
</dbReference>
<dbReference type="CDD" id="cd00143">
    <property type="entry name" value="PP2Cc"/>
    <property type="match status" value="1"/>
</dbReference>
<feature type="region of interest" description="Disordered" evidence="2">
    <location>
        <begin position="454"/>
        <end position="491"/>
    </location>
</feature>
<keyword evidence="5" id="KW-1185">Reference proteome</keyword>
<feature type="region of interest" description="Disordered" evidence="2">
    <location>
        <begin position="77"/>
        <end position="113"/>
    </location>
</feature>
<organism evidence="4 5">
    <name type="scientific">Cylindrotheca closterium</name>
    <dbReference type="NCBI Taxonomy" id="2856"/>
    <lineage>
        <taxon>Eukaryota</taxon>
        <taxon>Sar</taxon>
        <taxon>Stramenopiles</taxon>
        <taxon>Ochrophyta</taxon>
        <taxon>Bacillariophyta</taxon>
        <taxon>Bacillariophyceae</taxon>
        <taxon>Bacillariophycidae</taxon>
        <taxon>Bacillariales</taxon>
        <taxon>Bacillariaceae</taxon>
        <taxon>Cylindrotheca</taxon>
    </lineage>
</organism>
<dbReference type="InterPro" id="IPR036770">
    <property type="entry name" value="Ankyrin_rpt-contain_sf"/>
</dbReference>
<comment type="caution">
    <text evidence="4">The sequence shown here is derived from an EMBL/GenBank/DDBJ whole genome shotgun (WGS) entry which is preliminary data.</text>
</comment>
<dbReference type="PROSITE" id="PS50297">
    <property type="entry name" value="ANK_REP_REGION"/>
    <property type="match status" value="1"/>
</dbReference>
<accession>A0AAD2FI31</accession>
<evidence type="ECO:0000259" key="3">
    <source>
        <dbReference type="PROSITE" id="PS51746"/>
    </source>
</evidence>
<reference evidence="4" key="1">
    <citation type="submission" date="2023-08" db="EMBL/GenBank/DDBJ databases">
        <authorList>
            <person name="Audoor S."/>
            <person name="Bilcke G."/>
        </authorList>
    </citation>
    <scope>NUCLEOTIDE SEQUENCE</scope>
</reference>
<dbReference type="InterPro" id="IPR036457">
    <property type="entry name" value="PPM-type-like_dom_sf"/>
</dbReference>
<feature type="compositionally biased region" description="Basic and acidic residues" evidence="2">
    <location>
        <begin position="467"/>
        <end position="491"/>
    </location>
</feature>
<evidence type="ECO:0000313" key="4">
    <source>
        <dbReference type="EMBL" id="CAJ1940376.1"/>
    </source>
</evidence>
<proteinExistence type="predicted"/>
<dbReference type="Pfam" id="PF12796">
    <property type="entry name" value="Ank_2"/>
    <property type="match status" value="1"/>
</dbReference>
<feature type="domain" description="PPM-type phosphatase" evidence="3">
    <location>
        <begin position="321"/>
        <end position="636"/>
    </location>
</feature>
<dbReference type="PANTHER" id="PTHR47992">
    <property type="entry name" value="PROTEIN PHOSPHATASE"/>
    <property type="match status" value="1"/>
</dbReference>
<dbReference type="AlphaFoldDB" id="A0AAD2FI31"/>
<protein>
    <recommendedName>
        <fullName evidence="3">PPM-type phosphatase domain-containing protein</fullName>
    </recommendedName>
</protein>
<dbReference type="Pfam" id="PF00481">
    <property type="entry name" value="PP2C"/>
    <property type="match status" value="2"/>
</dbReference>
<dbReference type="SMART" id="SM00248">
    <property type="entry name" value="ANK"/>
    <property type="match status" value="1"/>
</dbReference>
<dbReference type="SMART" id="SM00332">
    <property type="entry name" value="PP2Cc"/>
    <property type="match status" value="1"/>
</dbReference>
<dbReference type="Proteomes" id="UP001295423">
    <property type="component" value="Unassembled WGS sequence"/>
</dbReference>
<evidence type="ECO:0000313" key="5">
    <source>
        <dbReference type="Proteomes" id="UP001295423"/>
    </source>
</evidence>
<gene>
    <name evidence="4" type="ORF">CYCCA115_LOCUS7011</name>
</gene>
<dbReference type="PROSITE" id="PS50088">
    <property type="entry name" value="ANK_REPEAT"/>
    <property type="match status" value="1"/>
</dbReference>
<dbReference type="InterPro" id="IPR002110">
    <property type="entry name" value="Ankyrin_rpt"/>
</dbReference>
<dbReference type="Gene3D" id="1.25.40.20">
    <property type="entry name" value="Ankyrin repeat-containing domain"/>
    <property type="match status" value="1"/>
</dbReference>
<dbReference type="GO" id="GO:0004722">
    <property type="term" value="F:protein serine/threonine phosphatase activity"/>
    <property type="evidence" value="ECO:0007669"/>
    <property type="project" value="InterPro"/>
</dbReference>
<keyword evidence="1" id="KW-0040">ANK repeat</keyword>
<name>A0AAD2FI31_9STRA</name>
<dbReference type="SUPFAM" id="SSF81606">
    <property type="entry name" value="PP2C-like"/>
    <property type="match status" value="1"/>
</dbReference>
<evidence type="ECO:0000256" key="1">
    <source>
        <dbReference type="PROSITE-ProRule" id="PRU00023"/>
    </source>
</evidence>
<dbReference type="SUPFAM" id="SSF48403">
    <property type="entry name" value="Ankyrin repeat"/>
    <property type="match status" value="1"/>
</dbReference>
<feature type="compositionally biased region" description="Polar residues" evidence="2">
    <location>
        <begin position="96"/>
        <end position="108"/>
    </location>
</feature>